<accession>A0A4R0K0M8</accession>
<reference evidence="1 2" key="1">
    <citation type="submission" date="2019-02" db="EMBL/GenBank/DDBJ databases">
        <title>Kribbella capetownensis sp. nov. and Kribbella speibonae sp. nov., isolated from soil.</title>
        <authorList>
            <person name="Curtis S.M."/>
            <person name="Norton I."/>
            <person name="Everest G.J."/>
            <person name="Meyers P.R."/>
        </authorList>
    </citation>
    <scope>NUCLEOTIDE SEQUENCE [LARGE SCALE GENOMIC DNA]</scope>
    <source>
        <strain evidence="1 2">NRRL B-24813</strain>
    </source>
</reference>
<gene>
    <name evidence="1" type="ORF">E0H73_40060</name>
</gene>
<protein>
    <submittedName>
        <fullName evidence="1">Uncharacterized protein</fullName>
    </submittedName>
</protein>
<sequence>MARIMRSIEPRQFLKDLPWREDKLACADAISKLEIISRLVGFLFEISDRHEISIADRSAEVQR</sequence>
<name>A0A4R0K0M8_9ACTN</name>
<dbReference type="RefSeq" id="WP_131365580.1">
    <property type="nucleotide sequence ID" value="NZ_SJKB01000021.1"/>
</dbReference>
<dbReference type="EMBL" id="SJKB01000021">
    <property type="protein sequence ID" value="TCC52134.1"/>
    <property type="molecule type" value="Genomic_DNA"/>
</dbReference>
<dbReference type="Proteomes" id="UP000291144">
    <property type="component" value="Unassembled WGS sequence"/>
</dbReference>
<dbReference type="AlphaFoldDB" id="A0A4R0K0M8"/>
<evidence type="ECO:0000313" key="1">
    <source>
        <dbReference type="EMBL" id="TCC52134.1"/>
    </source>
</evidence>
<comment type="caution">
    <text evidence="1">The sequence shown here is derived from an EMBL/GenBank/DDBJ whole genome shotgun (WGS) entry which is preliminary data.</text>
</comment>
<keyword evidence="2" id="KW-1185">Reference proteome</keyword>
<organism evidence="1 2">
    <name type="scientific">Kribbella pittospori</name>
    <dbReference type="NCBI Taxonomy" id="722689"/>
    <lineage>
        <taxon>Bacteria</taxon>
        <taxon>Bacillati</taxon>
        <taxon>Actinomycetota</taxon>
        <taxon>Actinomycetes</taxon>
        <taxon>Propionibacteriales</taxon>
        <taxon>Kribbellaceae</taxon>
        <taxon>Kribbella</taxon>
    </lineage>
</organism>
<proteinExistence type="predicted"/>
<evidence type="ECO:0000313" key="2">
    <source>
        <dbReference type="Proteomes" id="UP000291144"/>
    </source>
</evidence>